<dbReference type="PANTHER" id="PTHR11749">
    <property type="entry name" value="RIBULOSE-5-PHOSPHATE-3-EPIMERASE"/>
    <property type="match status" value="1"/>
</dbReference>
<sequence>MRPAANWIETLPTDRLMAEMSLWSADLGRLEDEIKRVDALTDIYHIDVADGHFSPALLFFPDLVALCRKHTAKPLHVHLMATDDILTDQIRQFADAGADLISIHAENADIAGGLKLIEDLGLVSGIVLQLQTGVADVERYLDRIGMLTLLGTRIGVKGQGLDEQAEPRLRQAADLIANKKSSNRVVLAADGGIREHTVPGLRRAGAETIVMGSLAFNAEDFGKRMDWVHAQPTE</sequence>
<dbReference type="Proteomes" id="UP000319824">
    <property type="component" value="Unassembled WGS sequence"/>
</dbReference>
<dbReference type="CDD" id="cd00429">
    <property type="entry name" value="RPE"/>
    <property type="match status" value="1"/>
</dbReference>
<dbReference type="Gene3D" id="3.20.20.70">
    <property type="entry name" value="Aldolase class I"/>
    <property type="match status" value="1"/>
</dbReference>
<keyword evidence="2" id="KW-0413">Isomerase</keyword>
<dbReference type="InterPro" id="IPR000056">
    <property type="entry name" value="Ribul_P_3_epim-like"/>
</dbReference>
<dbReference type="GO" id="GO:0005975">
    <property type="term" value="P:carbohydrate metabolic process"/>
    <property type="evidence" value="ECO:0007669"/>
    <property type="project" value="InterPro"/>
</dbReference>
<evidence type="ECO:0000313" key="4">
    <source>
        <dbReference type="Proteomes" id="UP000319824"/>
    </source>
</evidence>
<reference evidence="3 4" key="1">
    <citation type="submission" date="2019-06" db="EMBL/GenBank/DDBJ databases">
        <title>Pac Bio to generate improved reference genome sequences for organisms with transposon mutant libraries (support for FEBA project).</title>
        <authorList>
            <person name="Blow M."/>
        </authorList>
    </citation>
    <scope>NUCLEOTIDE SEQUENCE [LARGE SCALE GENOMIC DNA]</scope>
    <source>
        <strain evidence="3 4">USDA 1844</strain>
    </source>
</reference>
<dbReference type="InterPro" id="IPR013785">
    <property type="entry name" value="Aldolase_TIM"/>
</dbReference>
<evidence type="ECO:0000313" key="3">
    <source>
        <dbReference type="EMBL" id="TVZ64867.1"/>
    </source>
</evidence>
<dbReference type="AlphaFoldDB" id="A0A559SR76"/>
<gene>
    <name evidence="3" type="ORF">BCL32_5138</name>
</gene>
<dbReference type="Pfam" id="PF00834">
    <property type="entry name" value="Ribul_P_3_epim"/>
    <property type="match status" value="1"/>
</dbReference>
<accession>A0A559SR76</accession>
<protein>
    <submittedName>
        <fullName evidence="3">Ribulose-5-phosphate 3-epimerase</fullName>
    </submittedName>
</protein>
<evidence type="ECO:0000256" key="2">
    <source>
        <dbReference type="ARBA" id="ARBA00023235"/>
    </source>
</evidence>
<dbReference type="RefSeq" id="WP_022716408.1">
    <property type="nucleotide sequence ID" value="NZ_ATTQ01000010.1"/>
</dbReference>
<name>A0A559SR76_9HYPH</name>
<evidence type="ECO:0000256" key="1">
    <source>
        <dbReference type="ARBA" id="ARBA00022723"/>
    </source>
</evidence>
<dbReference type="SUPFAM" id="SSF51366">
    <property type="entry name" value="Ribulose-phoshate binding barrel"/>
    <property type="match status" value="1"/>
</dbReference>
<proteinExistence type="predicted"/>
<dbReference type="GO" id="GO:0046872">
    <property type="term" value="F:metal ion binding"/>
    <property type="evidence" value="ECO:0007669"/>
    <property type="project" value="UniProtKB-KW"/>
</dbReference>
<organism evidence="3 4">
    <name type="scientific">Rhizobium mongolense USDA 1844</name>
    <dbReference type="NCBI Taxonomy" id="1079460"/>
    <lineage>
        <taxon>Bacteria</taxon>
        <taxon>Pseudomonadati</taxon>
        <taxon>Pseudomonadota</taxon>
        <taxon>Alphaproteobacteria</taxon>
        <taxon>Hyphomicrobiales</taxon>
        <taxon>Rhizobiaceae</taxon>
        <taxon>Rhizobium/Agrobacterium group</taxon>
        <taxon>Rhizobium</taxon>
    </lineage>
</organism>
<keyword evidence="1" id="KW-0479">Metal-binding</keyword>
<dbReference type="InterPro" id="IPR011060">
    <property type="entry name" value="RibuloseP-bd_barrel"/>
</dbReference>
<dbReference type="EMBL" id="VISO01000003">
    <property type="protein sequence ID" value="TVZ64867.1"/>
    <property type="molecule type" value="Genomic_DNA"/>
</dbReference>
<dbReference type="GO" id="GO:0016857">
    <property type="term" value="F:racemase and epimerase activity, acting on carbohydrates and derivatives"/>
    <property type="evidence" value="ECO:0007669"/>
    <property type="project" value="InterPro"/>
</dbReference>
<comment type="caution">
    <text evidence="3">The sequence shown here is derived from an EMBL/GenBank/DDBJ whole genome shotgun (WGS) entry which is preliminary data.</text>
</comment>